<dbReference type="InterPro" id="IPR051609">
    <property type="entry name" value="NmrA/Isoflavone_reductase-like"/>
</dbReference>
<dbReference type="Gene3D" id="3.40.50.720">
    <property type="entry name" value="NAD(P)-binding Rossmann-like Domain"/>
    <property type="match status" value="1"/>
</dbReference>
<protein>
    <recommendedName>
        <fullName evidence="3">NmrA-like domain-containing protein</fullName>
    </recommendedName>
</protein>
<dbReference type="Proteomes" id="UP000566819">
    <property type="component" value="Unassembled WGS sequence"/>
</dbReference>
<dbReference type="OrthoDB" id="9984533at2759"/>
<evidence type="ECO:0000256" key="1">
    <source>
        <dbReference type="ARBA" id="ARBA00022857"/>
    </source>
</evidence>
<dbReference type="InterPro" id="IPR036291">
    <property type="entry name" value="NAD(P)-bd_dom_sf"/>
</dbReference>
<keyword evidence="5" id="KW-1185">Reference proteome</keyword>
<gene>
    <name evidence="4" type="ORF">G7Y89_g10587</name>
</gene>
<keyword evidence="1" id="KW-0521">NADP</keyword>
<dbReference type="InterPro" id="IPR008030">
    <property type="entry name" value="NmrA-like"/>
</dbReference>
<name>A0A8H4VYW1_9HELO</name>
<dbReference type="GO" id="GO:0016491">
    <property type="term" value="F:oxidoreductase activity"/>
    <property type="evidence" value="ECO:0007669"/>
    <property type="project" value="UniProtKB-KW"/>
</dbReference>
<keyword evidence="2" id="KW-0560">Oxidoreductase</keyword>
<evidence type="ECO:0000313" key="5">
    <source>
        <dbReference type="Proteomes" id="UP000566819"/>
    </source>
</evidence>
<evidence type="ECO:0000259" key="3">
    <source>
        <dbReference type="Pfam" id="PF05368"/>
    </source>
</evidence>
<dbReference type="Gene3D" id="3.90.25.10">
    <property type="entry name" value="UDP-galactose 4-epimerase, domain 1"/>
    <property type="match status" value="1"/>
</dbReference>
<sequence>MSQSIKTVMVIGASGSVGQPIVDALLAANFTVSVLTRESSTRTFPSTVKVHPTDYSEASLLKAFHGIGAIVSTIATFSTFLQNAIISTAIAAGVKRFIPSEYGIDTSLPSIPALLPPAAPKQETVAYLKGRETEIEWTAICVGAFFDWAFKIPGLFGWDLKAKKATIFDGGETEYEVTNVAQIGRSVVAVLAPEHLEETKNKYVYVNSFTLTQNKILGTLERLTGAKFEVESAETEELAKFGLEKLRASKGGEEGVAYKDGDFEVITAAIYGHGGFNNFSRTRGLWNERLGLPVEDFEETMVRIVRESA</sequence>
<dbReference type="PANTHER" id="PTHR47706:SF9">
    <property type="entry name" value="NMRA-LIKE DOMAIN-CONTAINING PROTEIN-RELATED"/>
    <property type="match status" value="1"/>
</dbReference>
<evidence type="ECO:0000313" key="4">
    <source>
        <dbReference type="EMBL" id="KAF4627566.1"/>
    </source>
</evidence>
<dbReference type="InterPro" id="IPR045312">
    <property type="entry name" value="PCBER-like"/>
</dbReference>
<feature type="domain" description="NmrA-like" evidence="3">
    <location>
        <begin position="6"/>
        <end position="239"/>
    </location>
</feature>
<comment type="caution">
    <text evidence="4">The sequence shown here is derived from an EMBL/GenBank/DDBJ whole genome shotgun (WGS) entry which is preliminary data.</text>
</comment>
<proteinExistence type="predicted"/>
<dbReference type="Pfam" id="PF05368">
    <property type="entry name" value="NmrA"/>
    <property type="match status" value="1"/>
</dbReference>
<organism evidence="4 5">
    <name type="scientific">Cudoniella acicularis</name>
    <dbReference type="NCBI Taxonomy" id="354080"/>
    <lineage>
        <taxon>Eukaryota</taxon>
        <taxon>Fungi</taxon>
        <taxon>Dikarya</taxon>
        <taxon>Ascomycota</taxon>
        <taxon>Pezizomycotina</taxon>
        <taxon>Leotiomycetes</taxon>
        <taxon>Helotiales</taxon>
        <taxon>Tricladiaceae</taxon>
        <taxon>Cudoniella</taxon>
    </lineage>
</organism>
<accession>A0A8H4VYW1</accession>
<dbReference type="CDD" id="cd05259">
    <property type="entry name" value="PCBER_SDR_a"/>
    <property type="match status" value="1"/>
</dbReference>
<reference evidence="4 5" key="1">
    <citation type="submission" date="2020-03" db="EMBL/GenBank/DDBJ databases">
        <title>Draft Genome Sequence of Cudoniella acicularis.</title>
        <authorList>
            <person name="Buettner E."/>
            <person name="Kellner H."/>
        </authorList>
    </citation>
    <scope>NUCLEOTIDE SEQUENCE [LARGE SCALE GENOMIC DNA]</scope>
    <source>
        <strain evidence="4 5">DSM 108380</strain>
    </source>
</reference>
<dbReference type="AlphaFoldDB" id="A0A8H4VYW1"/>
<evidence type="ECO:0000256" key="2">
    <source>
        <dbReference type="ARBA" id="ARBA00023002"/>
    </source>
</evidence>
<dbReference type="PANTHER" id="PTHR47706">
    <property type="entry name" value="NMRA-LIKE FAMILY PROTEIN"/>
    <property type="match status" value="1"/>
</dbReference>
<dbReference type="SUPFAM" id="SSF51735">
    <property type="entry name" value="NAD(P)-binding Rossmann-fold domains"/>
    <property type="match status" value="1"/>
</dbReference>
<dbReference type="EMBL" id="JAAMPI010000947">
    <property type="protein sequence ID" value="KAF4627566.1"/>
    <property type="molecule type" value="Genomic_DNA"/>
</dbReference>